<dbReference type="AlphaFoldDB" id="A0A151RP37"/>
<dbReference type="Gramene" id="C.cajan_34576.t">
    <property type="protein sequence ID" value="C.cajan_34576.t"/>
    <property type="gene ID" value="C.cajan_34576"/>
</dbReference>
<keyword evidence="3" id="KW-1185">Reference proteome</keyword>
<accession>A0A151RP37</accession>
<organism evidence="2 3">
    <name type="scientific">Cajanus cajan</name>
    <name type="common">Pigeon pea</name>
    <name type="synonym">Cajanus indicus</name>
    <dbReference type="NCBI Taxonomy" id="3821"/>
    <lineage>
        <taxon>Eukaryota</taxon>
        <taxon>Viridiplantae</taxon>
        <taxon>Streptophyta</taxon>
        <taxon>Embryophyta</taxon>
        <taxon>Tracheophyta</taxon>
        <taxon>Spermatophyta</taxon>
        <taxon>Magnoliopsida</taxon>
        <taxon>eudicotyledons</taxon>
        <taxon>Gunneridae</taxon>
        <taxon>Pentapetalae</taxon>
        <taxon>rosids</taxon>
        <taxon>fabids</taxon>
        <taxon>Fabales</taxon>
        <taxon>Fabaceae</taxon>
        <taxon>Papilionoideae</taxon>
        <taxon>50 kb inversion clade</taxon>
        <taxon>NPAAA clade</taxon>
        <taxon>indigoferoid/millettioid clade</taxon>
        <taxon>Phaseoleae</taxon>
        <taxon>Cajanus</taxon>
    </lineage>
</organism>
<sequence length="139" mass="16222">NLQILRLLFHLPSPTSGRQNHKGGEKITIMKQPKINKLAPHFPENGPFYSVNQITCTILVIVVFVYINKTEILNRFKFDKMNECDFTRWMQAFISICIKSKHHLRQKEKTVKEKCQITGFAELDKLKCSLPQARKTVYT</sequence>
<dbReference type="Proteomes" id="UP000075243">
    <property type="component" value="Unassembled WGS sequence"/>
</dbReference>
<evidence type="ECO:0000313" key="3">
    <source>
        <dbReference type="Proteomes" id="UP000075243"/>
    </source>
</evidence>
<proteinExistence type="predicted"/>
<dbReference type="EMBL" id="KQ483631">
    <property type="protein sequence ID" value="KYP44318.1"/>
    <property type="molecule type" value="Genomic_DNA"/>
</dbReference>
<evidence type="ECO:0000313" key="2">
    <source>
        <dbReference type="EMBL" id="KYP44318.1"/>
    </source>
</evidence>
<gene>
    <name evidence="2" type="ORF">KK1_034179</name>
</gene>
<name>A0A151RP37_CAJCA</name>
<keyword evidence="1" id="KW-1133">Transmembrane helix</keyword>
<feature type="non-terminal residue" evidence="2">
    <location>
        <position position="1"/>
    </location>
</feature>
<evidence type="ECO:0000256" key="1">
    <source>
        <dbReference type="SAM" id="Phobius"/>
    </source>
</evidence>
<feature type="transmembrane region" description="Helical" evidence="1">
    <location>
        <begin position="48"/>
        <end position="67"/>
    </location>
</feature>
<keyword evidence="1" id="KW-0472">Membrane</keyword>
<keyword evidence="1" id="KW-0812">Transmembrane</keyword>
<reference evidence="2" key="1">
    <citation type="journal article" date="2012" name="Nat. Biotechnol.">
        <title>Draft genome sequence of pigeonpea (Cajanus cajan), an orphan legume crop of resource-poor farmers.</title>
        <authorList>
            <person name="Varshney R.K."/>
            <person name="Chen W."/>
            <person name="Li Y."/>
            <person name="Bharti A.K."/>
            <person name="Saxena R.K."/>
            <person name="Schlueter J.A."/>
            <person name="Donoghue M.T."/>
            <person name="Azam S."/>
            <person name="Fan G."/>
            <person name="Whaley A.M."/>
            <person name="Farmer A.D."/>
            <person name="Sheridan J."/>
            <person name="Iwata A."/>
            <person name="Tuteja R."/>
            <person name="Penmetsa R.V."/>
            <person name="Wu W."/>
            <person name="Upadhyaya H.D."/>
            <person name="Yang S.P."/>
            <person name="Shah T."/>
            <person name="Saxena K.B."/>
            <person name="Michael T."/>
            <person name="McCombie W.R."/>
            <person name="Yang B."/>
            <person name="Zhang G."/>
            <person name="Yang H."/>
            <person name="Wang J."/>
            <person name="Spillane C."/>
            <person name="Cook D.R."/>
            <person name="May G.D."/>
            <person name="Xu X."/>
            <person name="Jackson S.A."/>
        </authorList>
    </citation>
    <scope>NUCLEOTIDE SEQUENCE [LARGE SCALE GENOMIC DNA]</scope>
</reference>
<protein>
    <submittedName>
        <fullName evidence="2">Uncharacterized protein</fullName>
    </submittedName>
</protein>